<dbReference type="Pfam" id="PF12796">
    <property type="entry name" value="Ank_2"/>
    <property type="match status" value="2"/>
</dbReference>
<evidence type="ECO:0000313" key="7">
    <source>
        <dbReference type="Proteomes" id="UP000250266"/>
    </source>
</evidence>
<dbReference type="PROSITE" id="PS50297">
    <property type="entry name" value="ANK_REP_REGION"/>
    <property type="match status" value="1"/>
</dbReference>
<dbReference type="PROSITE" id="PS50088">
    <property type="entry name" value="ANK_REPEAT"/>
    <property type="match status" value="1"/>
</dbReference>
<dbReference type="Gene3D" id="1.25.40.20">
    <property type="entry name" value="Ankyrin repeat-containing domain"/>
    <property type="match status" value="1"/>
</dbReference>
<evidence type="ECO:0000256" key="1">
    <source>
        <dbReference type="ARBA" id="ARBA00022737"/>
    </source>
</evidence>
<keyword evidence="2 3" id="KW-0040">ANK repeat</keyword>
<dbReference type="InterPro" id="IPR036770">
    <property type="entry name" value="Ankyrin_rpt-contain_sf"/>
</dbReference>
<organism evidence="6 7">
    <name type="scientific">Lepidopterella palustris CBS 459.81</name>
    <dbReference type="NCBI Taxonomy" id="1314670"/>
    <lineage>
        <taxon>Eukaryota</taxon>
        <taxon>Fungi</taxon>
        <taxon>Dikarya</taxon>
        <taxon>Ascomycota</taxon>
        <taxon>Pezizomycotina</taxon>
        <taxon>Dothideomycetes</taxon>
        <taxon>Pleosporomycetidae</taxon>
        <taxon>Mytilinidiales</taxon>
        <taxon>Argynnaceae</taxon>
        <taxon>Lepidopterella</taxon>
    </lineage>
</organism>
<dbReference type="AlphaFoldDB" id="A0A8E2EID7"/>
<feature type="repeat" description="ANK" evidence="3">
    <location>
        <begin position="210"/>
        <end position="242"/>
    </location>
</feature>
<accession>A0A8E2EID7</accession>
<proteinExistence type="predicted"/>
<evidence type="ECO:0000256" key="2">
    <source>
        <dbReference type="ARBA" id="ARBA00023043"/>
    </source>
</evidence>
<dbReference type="EMBL" id="KV744835">
    <property type="protein sequence ID" value="OCK84556.1"/>
    <property type="molecule type" value="Genomic_DNA"/>
</dbReference>
<dbReference type="InterPro" id="IPR002110">
    <property type="entry name" value="Ankyrin_rpt"/>
</dbReference>
<feature type="transmembrane region" description="Helical" evidence="5">
    <location>
        <begin position="478"/>
        <end position="501"/>
    </location>
</feature>
<dbReference type="PANTHER" id="PTHR24126:SF14">
    <property type="entry name" value="ANK_REP_REGION DOMAIN-CONTAINING PROTEIN"/>
    <property type="match status" value="1"/>
</dbReference>
<feature type="transmembrane region" description="Helical" evidence="5">
    <location>
        <begin position="540"/>
        <end position="562"/>
    </location>
</feature>
<name>A0A8E2EID7_9PEZI</name>
<evidence type="ECO:0000256" key="5">
    <source>
        <dbReference type="SAM" id="Phobius"/>
    </source>
</evidence>
<keyword evidence="1" id="KW-0677">Repeat</keyword>
<dbReference type="PANTHER" id="PTHR24126">
    <property type="entry name" value="ANKYRIN REPEAT, PH AND SEC7 DOMAIN CONTAINING PROTEIN SECG-RELATED"/>
    <property type="match status" value="1"/>
</dbReference>
<feature type="compositionally biased region" description="Polar residues" evidence="4">
    <location>
        <begin position="51"/>
        <end position="62"/>
    </location>
</feature>
<feature type="region of interest" description="Disordered" evidence="4">
    <location>
        <begin position="127"/>
        <end position="149"/>
    </location>
</feature>
<keyword evidence="5" id="KW-0472">Membrane</keyword>
<feature type="region of interest" description="Disordered" evidence="4">
    <location>
        <begin position="1"/>
        <end position="96"/>
    </location>
</feature>
<keyword evidence="7" id="KW-1185">Reference proteome</keyword>
<evidence type="ECO:0000313" key="6">
    <source>
        <dbReference type="EMBL" id="OCK84556.1"/>
    </source>
</evidence>
<reference evidence="6 7" key="1">
    <citation type="journal article" date="2016" name="Nat. Commun.">
        <title>Ectomycorrhizal ecology is imprinted in the genome of the dominant symbiotic fungus Cenococcum geophilum.</title>
        <authorList>
            <consortium name="DOE Joint Genome Institute"/>
            <person name="Peter M."/>
            <person name="Kohler A."/>
            <person name="Ohm R.A."/>
            <person name="Kuo A."/>
            <person name="Krutzmann J."/>
            <person name="Morin E."/>
            <person name="Arend M."/>
            <person name="Barry K.W."/>
            <person name="Binder M."/>
            <person name="Choi C."/>
            <person name="Clum A."/>
            <person name="Copeland A."/>
            <person name="Grisel N."/>
            <person name="Haridas S."/>
            <person name="Kipfer T."/>
            <person name="LaButti K."/>
            <person name="Lindquist E."/>
            <person name="Lipzen A."/>
            <person name="Maire R."/>
            <person name="Meier B."/>
            <person name="Mihaltcheva S."/>
            <person name="Molinier V."/>
            <person name="Murat C."/>
            <person name="Poggeler S."/>
            <person name="Quandt C.A."/>
            <person name="Sperisen C."/>
            <person name="Tritt A."/>
            <person name="Tisserant E."/>
            <person name="Crous P.W."/>
            <person name="Henrissat B."/>
            <person name="Nehls U."/>
            <person name="Egli S."/>
            <person name="Spatafora J.W."/>
            <person name="Grigoriev I.V."/>
            <person name="Martin F.M."/>
        </authorList>
    </citation>
    <scope>NUCLEOTIDE SEQUENCE [LARGE SCALE GENOMIC DNA]</scope>
    <source>
        <strain evidence="6 7">CBS 459.81</strain>
    </source>
</reference>
<dbReference type="SMART" id="SM00248">
    <property type="entry name" value="ANK"/>
    <property type="match status" value="3"/>
</dbReference>
<sequence length="566" mass="63057">MGNPDQKSDYGTSGKTTAQGKMQEEECTVAIASSSATDQKSTIMKPDPDENTNLIASTSNEGYGTADRAADQKTTHKCTNVDSNPTASPSNTPYVPRRTYPDGLPTYTATEPADSGLQSILNRLYDEAASSASPEDAEEHGIPALPSDLPILADPSPDVLTYRNYMLDPRTRLRRDIVDSFFASITSKKDEAVAMLIDQGLVTPNTTDSSGRTPLLAAVQAGNVRMVQELLDFGADINGYGSVLQSSHSWVKVRRTPLQLAAALGNYHMVKLFMEVYHADDALVAPDGELALRLAADNGHRDIVDYLPPRRGGGWRRWKTRHATAMERAARAARKIYFFGKCLVWYVPKFIVWDIPKYCIVIPIRDGLAWAWKHRRGFATWCKRQVVEMPKRLGRAAKSVWKGIKAVPKTIWNILKFFFRAIIKIPNAIKLLALWLWAGLKSIGAGLAAIGGRILSFLHTIFSALIDFFRTITLADVWNGFCVILHAIFVDLPVKLGHWVWNFGEMSYKVMETLFGCAGQVLWWIATGLLWLVVYVPRKIWVVLTSFGQSIGNAWVELLVWINPKR</sequence>
<dbReference type="Proteomes" id="UP000250266">
    <property type="component" value="Unassembled WGS sequence"/>
</dbReference>
<dbReference type="SUPFAM" id="SSF48403">
    <property type="entry name" value="Ankyrin repeat"/>
    <property type="match status" value="1"/>
</dbReference>
<keyword evidence="5" id="KW-1133">Transmembrane helix</keyword>
<evidence type="ECO:0000256" key="4">
    <source>
        <dbReference type="SAM" id="MobiDB-lite"/>
    </source>
</evidence>
<feature type="compositionally biased region" description="Polar residues" evidence="4">
    <location>
        <begin position="9"/>
        <end position="20"/>
    </location>
</feature>
<gene>
    <name evidence="6" type="ORF">K432DRAFT_378487</name>
</gene>
<evidence type="ECO:0000256" key="3">
    <source>
        <dbReference type="PROSITE-ProRule" id="PRU00023"/>
    </source>
</evidence>
<dbReference type="OrthoDB" id="4772757at2759"/>
<protein>
    <recommendedName>
        <fullName evidence="8">Ankyrin</fullName>
    </recommendedName>
</protein>
<feature type="compositionally biased region" description="Polar residues" evidence="4">
    <location>
        <begin position="77"/>
        <end position="93"/>
    </location>
</feature>
<feature type="transmembrane region" description="Helical" evidence="5">
    <location>
        <begin position="513"/>
        <end position="534"/>
    </location>
</feature>
<keyword evidence="5" id="KW-0812">Transmembrane</keyword>
<feature type="compositionally biased region" description="Polar residues" evidence="4">
    <location>
        <begin position="31"/>
        <end position="42"/>
    </location>
</feature>
<evidence type="ECO:0008006" key="8">
    <source>
        <dbReference type="Google" id="ProtNLM"/>
    </source>
</evidence>